<reference evidence="3 4" key="1">
    <citation type="submission" date="2021-01" db="EMBL/GenBank/DDBJ databases">
        <title>Whole genome shotgun sequence of Actinoplanes couchii NBRC 106145.</title>
        <authorList>
            <person name="Komaki H."/>
            <person name="Tamura T."/>
        </authorList>
    </citation>
    <scope>NUCLEOTIDE SEQUENCE [LARGE SCALE GENOMIC DNA]</scope>
    <source>
        <strain evidence="3 4">NBRC 106145</strain>
    </source>
</reference>
<evidence type="ECO:0000313" key="3">
    <source>
        <dbReference type="EMBL" id="GID55526.1"/>
    </source>
</evidence>
<dbReference type="InterPro" id="IPR015943">
    <property type="entry name" value="WD40/YVTN_repeat-like_dom_sf"/>
</dbReference>
<dbReference type="SUPFAM" id="SSF50998">
    <property type="entry name" value="Quinoprotein alcohol dehydrogenase-like"/>
    <property type="match status" value="1"/>
</dbReference>
<sequence length="431" mass="43948">MTRVLLRILAAALLLVVSGLIGWRVLAPTELSSTATEPYPSASAPIQGVTSRLNVAPLIVDGRVRVYAAKNQVRADGPVTAEQVYTALWSYRRWPEQLNAVAASGTTLVSRWSDGKIVALNGLTGEVVWRADGPEAPGFAGHRTGAATVWDPPGLRLAAGTVVVTQDQDLAGYDLSTGSVLWKTSVPAGCSEGFTTTGGAYVCATGAYDVSSGAPVDGWPTAPYQPVGCVTSGCAAFRDGAGQGWLATSAKPRRAPALDDSGATIAAGVIITVSSSASESPSPSSSTAPSPVVVSPGPGPSSPSGVSSSGASPSGVSPSSASSESVVGRAVDGAALWITSGPARVLGESSGTVLLLSPENQLTGVDARTGSVRFAFPLAMKKDSTDWKAGLYHVTDGYLAIERLNEDGPDDPESPLYYHTVDTVLVAVLPA</sequence>
<dbReference type="InterPro" id="IPR011047">
    <property type="entry name" value="Quinoprotein_ADH-like_sf"/>
</dbReference>
<dbReference type="SMART" id="SM00564">
    <property type="entry name" value="PQQ"/>
    <property type="match status" value="3"/>
</dbReference>
<evidence type="ECO:0000313" key="4">
    <source>
        <dbReference type="Proteomes" id="UP000612282"/>
    </source>
</evidence>
<dbReference type="Proteomes" id="UP000612282">
    <property type="component" value="Unassembled WGS sequence"/>
</dbReference>
<dbReference type="InterPro" id="IPR002372">
    <property type="entry name" value="PQQ_rpt_dom"/>
</dbReference>
<proteinExistence type="predicted"/>
<gene>
    <name evidence="3" type="ORF">Aco03nite_039300</name>
</gene>
<dbReference type="InterPro" id="IPR018391">
    <property type="entry name" value="PQQ_b-propeller_rpt"/>
</dbReference>
<accession>A0ABQ3XAI2</accession>
<evidence type="ECO:0000259" key="2">
    <source>
        <dbReference type="Pfam" id="PF13360"/>
    </source>
</evidence>
<dbReference type="EMBL" id="BOMG01000051">
    <property type="protein sequence ID" value="GID55526.1"/>
    <property type="molecule type" value="Genomic_DNA"/>
</dbReference>
<organism evidence="3 4">
    <name type="scientific">Actinoplanes couchii</name>
    <dbReference type="NCBI Taxonomy" id="403638"/>
    <lineage>
        <taxon>Bacteria</taxon>
        <taxon>Bacillati</taxon>
        <taxon>Actinomycetota</taxon>
        <taxon>Actinomycetes</taxon>
        <taxon>Micromonosporales</taxon>
        <taxon>Micromonosporaceae</taxon>
        <taxon>Actinoplanes</taxon>
    </lineage>
</organism>
<keyword evidence="4" id="KW-1185">Reference proteome</keyword>
<dbReference type="RefSeq" id="WP_203796818.1">
    <property type="nucleotide sequence ID" value="NZ_BAAAQE010000026.1"/>
</dbReference>
<comment type="caution">
    <text evidence="3">The sequence shown here is derived from an EMBL/GenBank/DDBJ whole genome shotgun (WGS) entry which is preliminary data.</text>
</comment>
<name>A0ABQ3XAI2_9ACTN</name>
<feature type="region of interest" description="Disordered" evidence="1">
    <location>
        <begin position="276"/>
        <end position="323"/>
    </location>
</feature>
<evidence type="ECO:0000256" key="1">
    <source>
        <dbReference type="SAM" id="MobiDB-lite"/>
    </source>
</evidence>
<dbReference type="Pfam" id="PF13360">
    <property type="entry name" value="PQQ_2"/>
    <property type="match status" value="1"/>
</dbReference>
<feature type="domain" description="Pyrrolo-quinoline quinone repeat" evidence="2">
    <location>
        <begin position="89"/>
        <end position="188"/>
    </location>
</feature>
<dbReference type="Gene3D" id="2.130.10.10">
    <property type="entry name" value="YVTN repeat-like/Quinoprotein amine dehydrogenase"/>
    <property type="match status" value="1"/>
</dbReference>
<protein>
    <recommendedName>
        <fullName evidence="2">Pyrrolo-quinoline quinone repeat domain-containing protein</fullName>
    </recommendedName>
</protein>